<name>A0ABS5KSP2_9ACTN</name>
<gene>
    <name evidence="1" type="ORF">KGQ19_19415</name>
</gene>
<dbReference type="EMBL" id="JAAFYZ010000062">
    <property type="protein sequence ID" value="MBS2549039.1"/>
    <property type="molecule type" value="Genomic_DNA"/>
</dbReference>
<comment type="caution">
    <text evidence="1">The sequence shown here is derived from an EMBL/GenBank/DDBJ whole genome shotgun (WGS) entry which is preliminary data.</text>
</comment>
<keyword evidence="2" id="KW-1185">Reference proteome</keyword>
<evidence type="ECO:0000313" key="2">
    <source>
        <dbReference type="Proteomes" id="UP000730482"/>
    </source>
</evidence>
<proteinExistence type="predicted"/>
<dbReference type="RefSeq" id="WP_212010616.1">
    <property type="nucleotide sequence ID" value="NZ_JAAFYZ010000062.1"/>
</dbReference>
<sequence length="285" mass="30604">MGDLRLSVWRLLHRYRDPVPGTLRLTAKDWNGSSVTYVGVISAPGVDPTPISRKTSEPSRRFVMTGMDLPVLVDRSRPYKFKILWKQVLTGKQYRENQRLQDLQRAHETAARMAAGDTQAGTNPMDSFFSGTGLLGGTPFRTGTRRVFTNGGGNADLAQAVTSAIAEAFGGHQGGAWGESNVHVQIVDDGAPVVNGRPATAVVQAVSEVTLPGFVGGMVPGGIVDMTLEVTPPDGGDRYPAQLRMAFSSPERRAQVATPGTEIPVLVDPNLPTHVVIDKDSFDAR</sequence>
<evidence type="ECO:0000313" key="1">
    <source>
        <dbReference type="EMBL" id="MBS2549039.1"/>
    </source>
</evidence>
<accession>A0ABS5KSP2</accession>
<protein>
    <submittedName>
        <fullName evidence="1">Uncharacterized protein</fullName>
    </submittedName>
</protein>
<reference evidence="1 2" key="1">
    <citation type="submission" date="2020-02" db="EMBL/GenBank/DDBJ databases">
        <title>Acidophilic actinobacteria isolated from forest soil.</title>
        <authorList>
            <person name="Golinska P."/>
        </authorList>
    </citation>
    <scope>NUCLEOTIDE SEQUENCE [LARGE SCALE GENOMIC DNA]</scope>
    <source>
        <strain evidence="1 2">NL8</strain>
    </source>
</reference>
<organism evidence="1 2">
    <name type="scientific">Catenulispora pinistramenti</name>
    <dbReference type="NCBI Taxonomy" id="2705254"/>
    <lineage>
        <taxon>Bacteria</taxon>
        <taxon>Bacillati</taxon>
        <taxon>Actinomycetota</taxon>
        <taxon>Actinomycetes</taxon>
        <taxon>Catenulisporales</taxon>
        <taxon>Catenulisporaceae</taxon>
        <taxon>Catenulispora</taxon>
    </lineage>
</organism>
<dbReference type="Proteomes" id="UP000730482">
    <property type="component" value="Unassembled WGS sequence"/>
</dbReference>